<feature type="non-terminal residue" evidence="12">
    <location>
        <position position="1"/>
    </location>
</feature>
<comment type="catalytic activity">
    <reaction evidence="9">
        <text>guanosine(966) in 16S rRNA + S-adenosyl-L-methionine = N(2)-methylguanosine(966) in 16S rRNA + S-adenosyl-L-homocysteine + H(+)</text>
        <dbReference type="Rhea" id="RHEA:23548"/>
        <dbReference type="Rhea" id="RHEA-COMP:10211"/>
        <dbReference type="Rhea" id="RHEA-COMP:10212"/>
        <dbReference type="ChEBI" id="CHEBI:15378"/>
        <dbReference type="ChEBI" id="CHEBI:57856"/>
        <dbReference type="ChEBI" id="CHEBI:59789"/>
        <dbReference type="ChEBI" id="CHEBI:74269"/>
        <dbReference type="ChEBI" id="CHEBI:74481"/>
        <dbReference type="EC" id="2.1.1.171"/>
    </reaction>
</comment>
<dbReference type="InterPro" id="IPR002052">
    <property type="entry name" value="DNA_methylase_N6_adenine_CS"/>
</dbReference>
<dbReference type="CDD" id="cd02440">
    <property type="entry name" value="AdoMet_MTases"/>
    <property type="match status" value="1"/>
</dbReference>
<dbReference type="InterPro" id="IPR004398">
    <property type="entry name" value="RNA_MeTrfase_RsmD"/>
</dbReference>
<evidence type="ECO:0000259" key="11">
    <source>
        <dbReference type="PROSITE" id="PS51686"/>
    </source>
</evidence>
<dbReference type="Gene3D" id="3.40.50.150">
    <property type="entry name" value="Vaccinia Virus protein VP39"/>
    <property type="match status" value="1"/>
</dbReference>
<dbReference type="PANTHER" id="PTHR43542">
    <property type="entry name" value="METHYLTRANSFERASE"/>
    <property type="match status" value="1"/>
</dbReference>
<gene>
    <name evidence="12" type="ORF">G3563_29730</name>
</gene>
<protein>
    <recommendedName>
        <fullName evidence="4">Ribosomal RNA small subunit methyltransferase D</fullName>
        <ecNumber evidence="3">2.1.1.171</ecNumber>
    </recommendedName>
    <alternativeName>
        <fullName evidence="7">16S rRNA m2G966 methyltransferase</fullName>
    </alternativeName>
    <alternativeName>
        <fullName evidence="8">rRNA (guanine-N(2)-)-methyltransferase</fullName>
    </alternativeName>
</protein>
<reference evidence="12" key="1">
    <citation type="submission" date="2020-02" db="EMBL/GenBank/DDBJ databases">
        <title>Investigating the Use of Bacteriophages as New Decolonization Strategy for Intestinal Carriage of CTX-M-15-producing ST131 Escherichia coli: an In Vitro Continuous Culture System Model.</title>
        <authorList>
            <person name="Bernasconi O.J."/>
            <person name="Campos-Madueno E.I."/>
            <person name="Dona V."/>
            <person name="Perreten V."/>
            <person name="Carattoli A."/>
            <person name="Endimiani A."/>
        </authorList>
    </citation>
    <scope>NUCLEOTIDE SEQUENCE</scope>
    <source>
        <strain evidence="12">4901.28</strain>
    </source>
</reference>
<evidence type="ECO:0000256" key="5">
    <source>
        <dbReference type="ARBA" id="ARBA00022603"/>
    </source>
</evidence>
<feature type="domain" description="SAM-dependent MTase RsmB/NOP-type" evidence="11">
    <location>
        <begin position="1"/>
        <end position="81"/>
    </location>
</feature>
<organism evidence="12">
    <name type="scientific">Escherichia coli</name>
    <dbReference type="NCBI Taxonomy" id="562"/>
    <lineage>
        <taxon>Bacteria</taxon>
        <taxon>Pseudomonadati</taxon>
        <taxon>Pseudomonadota</taxon>
        <taxon>Gammaproteobacteria</taxon>
        <taxon>Enterobacterales</taxon>
        <taxon>Enterobacteriaceae</taxon>
        <taxon>Escherichia</taxon>
    </lineage>
</organism>
<evidence type="ECO:0000313" key="12">
    <source>
        <dbReference type="EMBL" id="NEU03113.1"/>
    </source>
</evidence>
<dbReference type="PROSITE" id="PS51686">
    <property type="entry name" value="SAM_MT_RSMB_NOP"/>
    <property type="match status" value="1"/>
</dbReference>
<evidence type="ECO:0000256" key="9">
    <source>
        <dbReference type="ARBA" id="ARBA00048326"/>
    </source>
</evidence>
<accession>A0A6D1AFR7</accession>
<dbReference type="InterPro" id="IPR001678">
    <property type="entry name" value="MeTrfase_RsmB-F_NOP2_dom"/>
</dbReference>
<feature type="binding site" evidence="10">
    <location>
        <position position="21"/>
    </location>
    <ligand>
        <name>S-adenosyl-L-methionine</name>
        <dbReference type="ChEBI" id="CHEBI:59789"/>
    </ligand>
</feature>
<dbReference type="EMBL" id="JAAHTE010000852">
    <property type="protein sequence ID" value="NEU03113.1"/>
    <property type="molecule type" value="Genomic_DNA"/>
</dbReference>
<evidence type="ECO:0000256" key="8">
    <source>
        <dbReference type="ARBA" id="ARBA00033371"/>
    </source>
</evidence>
<evidence type="ECO:0000256" key="7">
    <source>
        <dbReference type="ARBA" id="ARBA00031268"/>
    </source>
</evidence>
<comment type="caution">
    <text evidence="12">The sequence shown here is derived from an EMBL/GenBank/DDBJ whole genome shotgun (WGS) entry which is preliminary data.</text>
</comment>
<evidence type="ECO:0000256" key="6">
    <source>
        <dbReference type="ARBA" id="ARBA00022679"/>
    </source>
</evidence>
<feature type="non-terminal residue" evidence="12">
    <location>
        <position position="81"/>
    </location>
</feature>
<dbReference type="PROSITE" id="PS00092">
    <property type="entry name" value="N6_MTASE"/>
    <property type="match status" value="1"/>
</dbReference>
<proteinExistence type="inferred from homology"/>
<dbReference type="PANTHER" id="PTHR43542:SF1">
    <property type="entry name" value="METHYLTRANSFERASE"/>
    <property type="match status" value="1"/>
</dbReference>
<comment type="similarity">
    <text evidence="10">Belongs to the class I-like SAM-binding methyltransferase superfamily. RsmB/NOP family.</text>
</comment>
<keyword evidence="10" id="KW-0694">RNA-binding</keyword>
<comment type="caution">
    <text evidence="10">Lacks conserved residue(s) required for the propagation of feature annotation.</text>
</comment>
<evidence type="ECO:0000256" key="4">
    <source>
        <dbReference type="ARBA" id="ARBA00013682"/>
    </source>
</evidence>
<dbReference type="InterPro" id="IPR029063">
    <property type="entry name" value="SAM-dependent_MTases_sf"/>
</dbReference>
<evidence type="ECO:0000256" key="1">
    <source>
        <dbReference type="ARBA" id="ARBA00002649"/>
    </source>
</evidence>
<dbReference type="AlphaFoldDB" id="A0A6D1AFR7"/>
<dbReference type="SUPFAM" id="SSF53335">
    <property type="entry name" value="S-adenosyl-L-methionine-dependent methyltransferases"/>
    <property type="match status" value="1"/>
</dbReference>
<keyword evidence="5 10" id="KW-0489">Methyltransferase</keyword>
<evidence type="ECO:0000256" key="3">
    <source>
        <dbReference type="ARBA" id="ARBA00012141"/>
    </source>
</evidence>
<evidence type="ECO:0000256" key="2">
    <source>
        <dbReference type="ARBA" id="ARBA00005269"/>
    </source>
</evidence>
<sequence>GSGSMAIEAVSNYAMKAVAVEKDKEAVKIIYENVNALQINNIEVFNTNALAFLKSKTGRVFDYIFLDPPYAEYDLLNECIN</sequence>
<feature type="binding site" evidence="10">
    <location>
        <position position="67"/>
    </location>
    <ligand>
        <name>S-adenosyl-L-methionine</name>
        <dbReference type="ChEBI" id="CHEBI:59789"/>
    </ligand>
</feature>
<dbReference type="GO" id="GO:0052913">
    <property type="term" value="F:16S rRNA (guanine(966)-N(2))-methyltransferase activity"/>
    <property type="evidence" value="ECO:0007669"/>
    <property type="project" value="UniProtKB-EC"/>
</dbReference>
<comment type="similarity">
    <text evidence="2">Belongs to the methyltransferase superfamily. RsmD family.</text>
</comment>
<dbReference type="Pfam" id="PF03602">
    <property type="entry name" value="Cons_hypoth95"/>
    <property type="match status" value="1"/>
</dbReference>
<dbReference type="EC" id="2.1.1.171" evidence="3"/>
<name>A0A6D1AFR7_ECOLX</name>
<keyword evidence="10" id="KW-0949">S-adenosyl-L-methionine</keyword>
<dbReference type="GO" id="GO:0003723">
    <property type="term" value="F:RNA binding"/>
    <property type="evidence" value="ECO:0007669"/>
    <property type="project" value="UniProtKB-UniRule"/>
</dbReference>
<keyword evidence="6 10" id="KW-0808">Transferase</keyword>
<evidence type="ECO:0000256" key="10">
    <source>
        <dbReference type="PROSITE-ProRule" id="PRU01023"/>
    </source>
</evidence>
<comment type="function">
    <text evidence="1">Specifically methylates the guanine in position 966 of 16S rRNA in the assembled 30S particle.</text>
</comment>